<dbReference type="Proteomes" id="UP000817658">
    <property type="component" value="Chromosome 1"/>
</dbReference>
<protein>
    <submittedName>
        <fullName evidence="1">Uncharacterized protein</fullName>
    </submittedName>
</protein>
<accession>Q5JMS9</accession>
<dbReference type="AlphaFoldDB" id="Q5JMS9"/>
<proteinExistence type="predicted"/>
<reference evidence="1" key="1">
    <citation type="journal article" date="2002" name="Nature">
        <title>The genome sequence and structure of rice chromosome 1.</title>
        <authorList>
            <person name="Sasaki T."/>
            <person name="Matsumoto T."/>
            <person name="Yamamoto K."/>
            <person name="Sakata K."/>
            <person name="Baba T."/>
            <person name="Katayose Y."/>
            <person name="Wu J."/>
            <person name="Niimura Y."/>
            <person name="Cheng Z."/>
            <person name="Nagamura Y."/>
            <person name="Antonio B.A."/>
            <person name="Kanamori H."/>
            <person name="Hosokawa S."/>
            <person name="Masukawa M."/>
            <person name="Arikawa K."/>
            <person name="Chiden Y."/>
            <person name="Hayashi M."/>
            <person name="Okamoto M."/>
            <person name="Ando T."/>
            <person name="Aoki H."/>
            <person name="Arita K."/>
            <person name="Hamada M."/>
            <person name="Harada C."/>
            <person name="Hijishita S."/>
            <person name="Honda M."/>
            <person name="Ichikawa Y."/>
            <person name="Idonuma A."/>
            <person name="Iijima M."/>
            <person name="Ikeda M."/>
            <person name="Ikeno M."/>
            <person name="Itoh S."/>
            <person name="Itoh T."/>
            <person name="Itoh Y."/>
            <person name="Itoh Y."/>
            <person name="Iwabuchi A."/>
            <person name="Kamiya K."/>
            <person name="Karasawa W."/>
            <person name="Katagiri S."/>
            <person name="Kikuta A."/>
            <person name="Kobayashi N."/>
            <person name="Kono I."/>
            <person name="Machita K."/>
            <person name="Maehara T."/>
            <person name="Mizuno H."/>
            <person name="Mizubayashi T."/>
            <person name="Mukai Y."/>
            <person name="Nagasaki H."/>
            <person name="Nakashima M."/>
            <person name="Nakama Y."/>
            <person name="Nakamichi Y."/>
            <person name="Nakamura M."/>
            <person name="Namiki N."/>
            <person name="Negishi M."/>
            <person name="Ohta I."/>
            <person name="Ono N."/>
            <person name="Saji S."/>
            <person name="Sakai K."/>
            <person name="Shibata M."/>
            <person name="Shimokawa T."/>
            <person name="Shomura A."/>
            <person name="Song J."/>
            <person name="Takazaki Y."/>
            <person name="Terasawa K."/>
            <person name="Tsuji K."/>
            <person name="Waki K."/>
            <person name="Yamagata H."/>
            <person name="Yamane H."/>
            <person name="Yoshiki S."/>
            <person name="Yoshihara R."/>
            <person name="Yukawa K."/>
            <person name="Zhong H."/>
            <person name="Iwama H."/>
            <person name="Endo T."/>
            <person name="Ito H."/>
            <person name="Hahn J.H."/>
            <person name="Kim H.I."/>
            <person name="Eun M.Y."/>
            <person name="Yano M."/>
            <person name="Jiang J."/>
            <person name="Gojobori T."/>
        </authorList>
    </citation>
    <scope>NUCLEOTIDE SEQUENCE [LARGE SCALE GENOMIC DNA]</scope>
</reference>
<name>Q5JMS9_ORYSJ</name>
<evidence type="ECO:0000313" key="1">
    <source>
        <dbReference type="EMBL" id="BAD87228.1"/>
    </source>
</evidence>
<gene>
    <name evidence="1" type="primary">P0483G10.18</name>
</gene>
<organism evidence="1">
    <name type="scientific">Oryza sativa subsp. japonica</name>
    <name type="common">Rice</name>
    <dbReference type="NCBI Taxonomy" id="39947"/>
    <lineage>
        <taxon>Eukaryota</taxon>
        <taxon>Viridiplantae</taxon>
        <taxon>Streptophyta</taxon>
        <taxon>Embryophyta</taxon>
        <taxon>Tracheophyta</taxon>
        <taxon>Spermatophyta</taxon>
        <taxon>Magnoliopsida</taxon>
        <taxon>Liliopsida</taxon>
        <taxon>Poales</taxon>
        <taxon>Poaceae</taxon>
        <taxon>BOP clade</taxon>
        <taxon>Oryzoideae</taxon>
        <taxon>Oryzeae</taxon>
        <taxon>Oryzinae</taxon>
        <taxon>Oryza</taxon>
        <taxon>Oryza sativa</taxon>
    </lineage>
</organism>
<sequence length="115" mass="13212">MPRLAPLCPTPPPNRIFSPTLPSSQQLHRHFVTARRWFLRRRPPQFLANVVADIVRTPTVVSPACACLAADPAYTRRCRRGIPVDRSIGVRWYEDLRRTTSSKQNTRIILVQAPW</sequence>
<dbReference type="EMBL" id="AP003263">
    <property type="protein sequence ID" value="BAD87228.1"/>
    <property type="molecule type" value="Genomic_DNA"/>
</dbReference>